<reference evidence="1 2" key="1">
    <citation type="submission" date="2023-07" db="EMBL/GenBank/DDBJ databases">
        <title>The novel representative of Negativicutes class, Anaeroselena agilis gen. nov. sp. nov.</title>
        <authorList>
            <person name="Prokofeva M.I."/>
            <person name="Elcheninov A.G."/>
            <person name="Klyukina A."/>
            <person name="Kublanov I.V."/>
            <person name="Frolov E.N."/>
            <person name="Podosokorskaya O.A."/>
        </authorList>
    </citation>
    <scope>NUCLEOTIDE SEQUENCE [LARGE SCALE GENOMIC DNA]</scope>
    <source>
        <strain evidence="1 2">4137-cl</strain>
    </source>
</reference>
<organism evidence="1 2">
    <name type="scientific">Anaeroselena agilis</name>
    <dbReference type="NCBI Taxonomy" id="3063788"/>
    <lineage>
        <taxon>Bacteria</taxon>
        <taxon>Bacillati</taxon>
        <taxon>Bacillota</taxon>
        <taxon>Negativicutes</taxon>
        <taxon>Acetonemataceae</taxon>
        <taxon>Anaeroselena</taxon>
    </lineage>
</organism>
<evidence type="ECO:0000313" key="2">
    <source>
        <dbReference type="Proteomes" id="UP001254848"/>
    </source>
</evidence>
<comment type="caution">
    <text evidence="1">The sequence shown here is derived from an EMBL/GenBank/DDBJ whole genome shotgun (WGS) entry which is preliminary data.</text>
</comment>
<dbReference type="Proteomes" id="UP001254848">
    <property type="component" value="Unassembled WGS sequence"/>
</dbReference>
<evidence type="ECO:0000313" key="1">
    <source>
        <dbReference type="EMBL" id="MDT8900640.1"/>
    </source>
</evidence>
<accession>A0ABU3NW53</accession>
<dbReference type="RefSeq" id="WP_413779176.1">
    <property type="nucleotide sequence ID" value="NZ_JAUOZS010000001.1"/>
</dbReference>
<sequence length="166" mass="18714">MDSPNREEVKLLERRLLTSYDFDTLANALGAHMLREAEKGHPLRHLMDLKKVRQWLMWGFRGDPSTGVLDVFEAGDEIVGALGWAVAPIPWGRYSALKELTVFSVGHERAGFGRVVLERLRHLADKHNCAIIETGSALCTDPALLRNLYMGHGGFQWSYPNFVKVL</sequence>
<dbReference type="EMBL" id="JAUOZS010000001">
    <property type="protein sequence ID" value="MDT8900640.1"/>
    <property type="molecule type" value="Genomic_DNA"/>
</dbReference>
<evidence type="ECO:0008006" key="3">
    <source>
        <dbReference type="Google" id="ProtNLM"/>
    </source>
</evidence>
<keyword evidence="2" id="KW-1185">Reference proteome</keyword>
<protein>
    <recommendedName>
        <fullName evidence="3">N-acetyltransferase domain-containing protein</fullName>
    </recommendedName>
</protein>
<proteinExistence type="predicted"/>
<gene>
    <name evidence="1" type="ORF">Q4T40_05220</name>
</gene>
<name>A0ABU3NW53_9FIRM</name>